<feature type="region of interest" description="Disordered" evidence="1">
    <location>
        <begin position="260"/>
        <end position="319"/>
    </location>
</feature>
<dbReference type="RefSeq" id="WP_185129564.1">
    <property type="nucleotide sequence ID" value="NZ_JACJVO010000016.1"/>
</dbReference>
<proteinExistence type="predicted"/>
<evidence type="ECO:0000256" key="1">
    <source>
        <dbReference type="SAM" id="MobiDB-lite"/>
    </source>
</evidence>
<feature type="region of interest" description="Disordered" evidence="1">
    <location>
        <begin position="1"/>
        <end position="93"/>
    </location>
</feature>
<name>A0A7X0SL33_9BACL</name>
<gene>
    <name evidence="2" type="ORF">H7C18_13300</name>
</gene>
<sequence length="319" mass="35900">MQKLHPFFNMDESAAASSGESYRDMFTRLDSADDVQPETDTDAEVEEESADLEDGGSDASESDDDPQEEDGTEEVEVEVEDEDPEISLGEGKASVKRSELIKGYLRQSDYTKKSQELATQRKEVEALSESLKPVKEWRDHMDANPWLWQQLNTAIARFNEEGVLPIEEVLQDSQYGKYVNHLLAENNRLKKENETIKGDYEGVKLTSEMSNLRTELQAEYGDLVTDDYMQQLQDRAKNEKLSTATLREIADGHLAKEKLKASDTSVKKATRQAEAKAVQKLAETRKRAPEAPTARATAPASKEPDRRGGWGNFFRSLSD</sequence>
<dbReference type="Proteomes" id="UP000564644">
    <property type="component" value="Unassembled WGS sequence"/>
</dbReference>
<protein>
    <submittedName>
        <fullName evidence="2">Uncharacterized protein</fullName>
    </submittedName>
</protein>
<organism evidence="2 3">
    <name type="scientific">Cohnella zeiphila</name>
    <dbReference type="NCBI Taxonomy" id="2761120"/>
    <lineage>
        <taxon>Bacteria</taxon>
        <taxon>Bacillati</taxon>
        <taxon>Bacillota</taxon>
        <taxon>Bacilli</taxon>
        <taxon>Bacillales</taxon>
        <taxon>Paenibacillaceae</taxon>
        <taxon>Cohnella</taxon>
    </lineage>
</organism>
<accession>A0A7X0SL33</accession>
<evidence type="ECO:0000313" key="2">
    <source>
        <dbReference type="EMBL" id="MBB6731891.1"/>
    </source>
</evidence>
<reference evidence="2 3" key="1">
    <citation type="submission" date="2020-08" db="EMBL/GenBank/DDBJ databases">
        <title>Cohnella phylogeny.</title>
        <authorList>
            <person name="Dunlap C."/>
        </authorList>
    </citation>
    <scope>NUCLEOTIDE SEQUENCE [LARGE SCALE GENOMIC DNA]</scope>
    <source>
        <strain evidence="2 3">CBP 2801</strain>
    </source>
</reference>
<dbReference type="EMBL" id="JACJVO010000016">
    <property type="protein sequence ID" value="MBB6731891.1"/>
    <property type="molecule type" value="Genomic_DNA"/>
</dbReference>
<evidence type="ECO:0000313" key="3">
    <source>
        <dbReference type="Proteomes" id="UP000564644"/>
    </source>
</evidence>
<dbReference type="AlphaFoldDB" id="A0A7X0SL33"/>
<feature type="compositionally biased region" description="Acidic residues" evidence="1">
    <location>
        <begin position="32"/>
        <end position="85"/>
    </location>
</feature>
<keyword evidence="3" id="KW-1185">Reference proteome</keyword>
<feature type="compositionally biased region" description="Basic and acidic residues" evidence="1">
    <location>
        <begin position="21"/>
        <end position="31"/>
    </location>
</feature>
<comment type="caution">
    <text evidence="2">The sequence shown here is derived from an EMBL/GenBank/DDBJ whole genome shotgun (WGS) entry which is preliminary data.</text>
</comment>
<feature type="compositionally biased region" description="Low complexity" evidence="1">
    <location>
        <begin position="290"/>
        <end position="300"/>
    </location>
</feature>